<evidence type="ECO:0000313" key="6">
    <source>
        <dbReference type="Proteomes" id="UP000324705"/>
    </source>
</evidence>
<evidence type="ECO:0000256" key="4">
    <source>
        <dbReference type="RuleBase" id="RU000461"/>
    </source>
</evidence>
<reference evidence="5 6" key="1">
    <citation type="submission" date="2017-09" db="EMBL/GenBank/DDBJ databases">
        <authorList>
            <consortium name="International Durum Wheat Genome Sequencing Consortium (IDWGSC)"/>
            <person name="Milanesi L."/>
        </authorList>
    </citation>
    <scope>NUCLEOTIDE SEQUENCE [LARGE SCALE GENOMIC DNA]</scope>
    <source>
        <strain evidence="6">cv. Svevo</strain>
    </source>
</reference>
<keyword evidence="3 4" id="KW-0349">Heme</keyword>
<dbReference type="InterPro" id="IPR017972">
    <property type="entry name" value="Cyt_P450_CS"/>
</dbReference>
<dbReference type="EMBL" id="LT934113">
    <property type="protein sequence ID" value="VAH27375.1"/>
    <property type="molecule type" value="Genomic_DNA"/>
</dbReference>
<dbReference type="Proteomes" id="UP000324705">
    <property type="component" value="Chromosome 2A"/>
</dbReference>
<dbReference type="PROSITE" id="PS00086">
    <property type="entry name" value="CYTOCHROME_P450"/>
    <property type="match status" value="1"/>
</dbReference>
<keyword evidence="2" id="KW-0472">Membrane</keyword>
<keyword evidence="6" id="KW-1185">Reference proteome</keyword>
<dbReference type="InterPro" id="IPR001128">
    <property type="entry name" value="Cyt_P450"/>
</dbReference>
<dbReference type="PRINTS" id="PR00463">
    <property type="entry name" value="EP450I"/>
</dbReference>
<keyword evidence="3 4" id="KW-0479">Metal-binding</keyword>
<dbReference type="AlphaFoldDB" id="A0A9R1NLX7"/>
<organism evidence="5 6">
    <name type="scientific">Triticum turgidum subsp. durum</name>
    <name type="common">Durum wheat</name>
    <name type="synonym">Triticum durum</name>
    <dbReference type="NCBI Taxonomy" id="4567"/>
    <lineage>
        <taxon>Eukaryota</taxon>
        <taxon>Viridiplantae</taxon>
        <taxon>Streptophyta</taxon>
        <taxon>Embryophyta</taxon>
        <taxon>Tracheophyta</taxon>
        <taxon>Spermatophyta</taxon>
        <taxon>Magnoliopsida</taxon>
        <taxon>Liliopsida</taxon>
        <taxon>Poales</taxon>
        <taxon>Poaceae</taxon>
        <taxon>BOP clade</taxon>
        <taxon>Pooideae</taxon>
        <taxon>Triticodae</taxon>
        <taxon>Triticeae</taxon>
        <taxon>Triticinae</taxon>
        <taxon>Triticum</taxon>
    </lineage>
</organism>
<sequence>MLTYICICHKFVRSSKTFFEIFWEDSSMYIASISFILCKDETPPISFLTQFSYFTVGILAAHKGSNGIKLFTERDKSDSFLPFGSGNRACVGQKFAILGISMLVASLLHNYEVQPQPALTKEMGLAVDSSNLRHLPNPKIILTKRKI</sequence>
<keyword evidence="3 4" id="KW-0408">Iron</keyword>
<dbReference type="Gramene" id="TRITD2Av1G040210.1">
    <property type="protein sequence ID" value="TRITD2Av1G040210.1"/>
    <property type="gene ID" value="TRITD2Av1G040210"/>
</dbReference>
<keyword evidence="1" id="KW-0812">Transmembrane</keyword>
<comment type="similarity">
    <text evidence="4">Belongs to the cytochrome P450 family.</text>
</comment>
<dbReference type="GO" id="GO:0016705">
    <property type="term" value="F:oxidoreductase activity, acting on paired donors, with incorporation or reduction of molecular oxygen"/>
    <property type="evidence" value="ECO:0007669"/>
    <property type="project" value="InterPro"/>
</dbReference>
<dbReference type="InterPro" id="IPR036396">
    <property type="entry name" value="Cyt_P450_sf"/>
</dbReference>
<name>A0A9R1NLX7_TRITD</name>
<dbReference type="GO" id="GO:0020037">
    <property type="term" value="F:heme binding"/>
    <property type="evidence" value="ECO:0007669"/>
    <property type="project" value="InterPro"/>
</dbReference>
<accession>A0A9R1NLX7</accession>
<dbReference type="Gene3D" id="1.10.630.10">
    <property type="entry name" value="Cytochrome P450"/>
    <property type="match status" value="1"/>
</dbReference>
<keyword evidence="4" id="KW-0503">Monooxygenase</keyword>
<evidence type="ECO:0008006" key="7">
    <source>
        <dbReference type="Google" id="ProtNLM"/>
    </source>
</evidence>
<dbReference type="GO" id="GO:0004497">
    <property type="term" value="F:monooxygenase activity"/>
    <property type="evidence" value="ECO:0007669"/>
    <property type="project" value="UniProtKB-KW"/>
</dbReference>
<dbReference type="InterPro" id="IPR002401">
    <property type="entry name" value="Cyt_P450_E_grp-I"/>
</dbReference>
<evidence type="ECO:0000256" key="2">
    <source>
        <dbReference type="ARBA" id="ARBA00022989"/>
    </source>
</evidence>
<evidence type="ECO:0000256" key="1">
    <source>
        <dbReference type="ARBA" id="ARBA00022692"/>
    </source>
</evidence>
<dbReference type="GO" id="GO:0005506">
    <property type="term" value="F:iron ion binding"/>
    <property type="evidence" value="ECO:0007669"/>
    <property type="project" value="InterPro"/>
</dbReference>
<dbReference type="SUPFAM" id="SSF48264">
    <property type="entry name" value="Cytochrome P450"/>
    <property type="match status" value="1"/>
</dbReference>
<feature type="binding site" description="axial binding residue" evidence="3">
    <location>
        <position position="90"/>
    </location>
    <ligand>
        <name>heme</name>
        <dbReference type="ChEBI" id="CHEBI:30413"/>
    </ligand>
    <ligandPart>
        <name>Fe</name>
        <dbReference type="ChEBI" id="CHEBI:18248"/>
    </ligandPart>
</feature>
<comment type="cofactor">
    <cofactor evidence="3">
        <name>heme</name>
        <dbReference type="ChEBI" id="CHEBI:30413"/>
    </cofactor>
</comment>
<evidence type="ECO:0000256" key="3">
    <source>
        <dbReference type="PIRSR" id="PIRSR602401-1"/>
    </source>
</evidence>
<proteinExistence type="inferred from homology"/>
<dbReference type="Pfam" id="PF00067">
    <property type="entry name" value="p450"/>
    <property type="match status" value="1"/>
</dbReference>
<gene>
    <name evidence="5" type="ORF">TRITD_2Av1G040210</name>
</gene>
<evidence type="ECO:0000313" key="5">
    <source>
        <dbReference type="EMBL" id="VAH27375.1"/>
    </source>
</evidence>
<keyword evidence="4" id="KW-0560">Oxidoreductase</keyword>
<protein>
    <recommendedName>
        <fullName evidence="7">Cytochrome P450</fullName>
    </recommendedName>
</protein>
<keyword evidence="2" id="KW-1133">Transmembrane helix</keyword>